<organism evidence="4 5">
    <name type="scientific">Volvox reticuliferus</name>
    <dbReference type="NCBI Taxonomy" id="1737510"/>
    <lineage>
        <taxon>Eukaryota</taxon>
        <taxon>Viridiplantae</taxon>
        <taxon>Chlorophyta</taxon>
        <taxon>core chlorophytes</taxon>
        <taxon>Chlorophyceae</taxon>
        <taxon>CS clade</taxon>
        <taxon>Chlamydomonadales</taxon>
        <taxon>Volvocaceae</taxon>
        <taxon>Volvox</taxon>
    </lineage>
</organism>
<protein>
    <recommendedName>
        <fullName evidence="3">Peptidase M11 gametolysin domain-containing protein</fullName>
    </recommendedName>
</protein>
<feature type="compositionally biased region" description="Pro residues" evidence="1">
    <location>
        <begin position="619"/>
        <end position="650"/>
    </location>
</feature>
<dbReference type="InterPro" id="IPR008752">
    <property type="entry name" value="Peptidase_M11"/>
</dbReference>
<dbReference type="GO" id="GO:0008237">
    <property type="term" value="F:metallopeptidase activity"/>
    <property type="evidence" value="ECO:0007669"/>
    <property type="project" value="InterPro"/>
</dbReference>
<reference evidence="4" key="1">
    <citation type="journal article" date="2021" name="Proc. Natl. Acad. Sci. U.S.A.">
        <title>Three genomes in the algal genus Volvox reveal the fate of a haploid sex-determining region after a transition to homothallism.</title>
        <authorList>
            <person name="Yamamoto K."/>
            <person name="Hamaji T."/>
            <person name="Kawai-Toyooka H."/>
            <person name="Matsuzaki R."/>
            <person name="Takahashi F."/>
            <person name="Nishimura Y."/>
            <person name="Kawachi M."/>
            <person name="Noguchi H."/>
            <person name="Minakuchi Y."/>
            <person name="Umen J.G."/>
            <person name="Toyoda A."/>
            <person name="Nozaki H."/>
        </authorList>
    </citation>
    <scope>NUCLEOTIDE SEQUENCE</scope>
    <source>
        <strain evidence="4">NIES-3786</strain>
    </source>
</reference>
<gene>
    <name evidence="4" type="ORF">Vretifemale_4792</name>
</gene>
<dbReference type="InterPro" id="IPR024079">
    <property type="entry name" value="MetalloPept_cat_dom_sf"/>
</dbReference>
<keyword evidence="5" id="KW-1185">Reference proteome</keyword>
<dbReference type="Proteomes" id="UP000747110">
    <property type="component" value="Unassembled WGS sequence"/>
</dbReference>
<feature type="compositionally biased region" description="Low complexity" evidence="1">
    <location>
        <begin position="568"/>
        <end position="601"/>
    </location>
</feature>
<comment type="caution">
    <text evidence="4">The sequence shown here is derived from an EMBL/GenBank/DDBJ whole genome shotgun (WGS) entry which is preliminary data.</text>
</comment>
<evidence type="ECO:0000313" key="5">
    <source>
        <dbReference type="Proteomes" id="UP000747110"/>
    </source>
</evidence>
<evidence type="ECO:0000313" key="4">
    <source>
        <dbReference type="EMBL" id="GIL74921.1"/>
    </source>
</evidence>
<evidence type="ECO:0000256" key="1">
    <source>
        <dbReference type="SAM" id="MobiDB-lite"/>
    </source>
</evidence>
<dbReference type="EMBL" id="BNCP01000006">
    <property type="protein sequence ID" value="GIL74921.1"/>
    <property type="molecule type" value="Genomic_DNA"/>
</dbReference>
<proteinExistence type="predicted"/>
<feature type="region of interest" description="Disordered" evidence="1">
    <location>
        <begin position="561"/>
        <end position="676"/>
    </location>
</feature>
<accession>A0A8J4C3N0</accession>
<sequence length="676" mass="72582">MGVSASRSPPSVALLCLLLAIATTITSVCDGRQVSRQAPFPSSPPSSEIFWDGELDVLLSESSTFTILRTSNGSALAVLLDNDTQALQFAGHLVRIRIESKLSSSAAAAAAAVSSSPSPSPSPPPATATMTNTHKLLFHRITLADNAVRAQIVQVFGFADKNAPKDAPAGARNITSAIFLLSFRCNNWTAPFTASSFWSMWLNGPSTPRTAKTMQNYWDFCSQGAARMSNETQFIFEVPVPCNGTSNNQPYNFISQCTEAELYAWMDLADSYVQNTLKRDISRIKQRIAVLPTEVIANCKWAGMGSVGCSGTRCYSWINGAAANELSAYMHEMGHNMGLQHSGRAGYVSEYSDQSCTMGSGRTCFNAPNMWRLNWAAPLPGGDLNGTTLEAGRWKKFVIPNQSGAPQSFIRVNPTWTLITGKEALLTGTDPDWAPAPVYYIAFRFHHNGFESFTTENNNRVHVYSFQGTQSVASPAKPILHAVLNMGAEFRSQVPYGLVVNVIKITAPNGNATVTICRASGESEAQGGDSCSDGRDNDCDGLMDDADPDCGGALEVAQSPFRSSVRWPPAAASSPPKPSSSSSSSSSPQAPSLPQQPPSLSHPVSMNYTESQQQQQQQPPSPIRPLPPISPVLRSPPPPSSPRPPPPESPPKTLNSTRKDAAASLRTPPPQSHECF</sequence>
<evidence type="ECO:0000256" key="2">
    <source>
        <dbReference type="SAM" id="SignalP"/>
    </source>
</evidence>
<dbReference type="SUPFAM" id="SSF55486">
    <property type="entry name" value="Metalloproteases ('zincins'), catalytic domain"/>
    <property type="match status" value="1"/>
</dbReference>
<dbReference type="AlphaFoldDB" id="A0A8J4C3N0"/>
<name>A0A8J4C3N0_9CHLO</name>
<keyword evidence="2" id="KW-0732">Signal</keyword>
<feature type="domain" description="Peptidase M11 gametolysin" evidence="3">
    <location>
        <begin position="181"/>
        <end position="474"/>
    </location>
</feature>
<feature type="chain" id="PRO_5035203236" description="Peptidase M11 gametolysin domain-containing protein" evidence="2">
    <location>
        <begin position="32"/>
        <end position="676"/>
    </location>
</feature>
<evidence type="ECO:0000259" key="3">
    <source>
        <dbReference type="Pfam" id="PF05548"/>
    </source>
</evidence>
<feature type="compositionally biased region" description="Pro residues" evidence="1">
    <location>
        <begin position="667"/>
        <end position="676"/>
    </location>
</feature>
<feature type="signal peptide" evidence="2">
    <location>
        <begin position="1"/>
        <end position="31"/>
    </location>
</feature>
<dbReference type="Pfam" id="PF05548">
    <property type="entry name" value="Peptidase_M11"/>
    <property type="match status" value="1"/>
</dbReference>
<dbReference type="OrthoDB" id="541044at2759"/>
<dbReference type="Gene3D" id="3.40.390.10">
    <property type="entry name" value="Collagenase (Catalytic Domain)"/>
    <property type="match status" value="1"/>
</dbReference>